<dbReference type="GO" id="GO:0005524">
    <property type="term" value="F:ATP binding"/>
    <property type="evidence" value="ECO:0007669"/>
    <property type="project" value="UniProtKB-UniRule"/>
</dbReference>
<dbReference type="PANTHER" id="PTHR24056">
    <property type="entry name" value="CELL DIVISION PROTEIN KINASE"/>
    <property type="match status" value="1"/>
</dbReference>
<keyword evidence="3 6" id="KW-0547">Nucleotide-binding</keyword>
<dbReference type="Proteomes" id="UP000224567">
    <property type="component" value="Unassembled WGS sequence"/>
</dbReference>
<dbReference type="InterPro" id="IPR011009">
    <property type="entry name" value="Kinase-like_dom_sf"/>
</dbReference>
<dbReference type="OrthoDB" id="6284126at2759"/>
<dbReference type="SUPFAM" id="SSF56112">
    <property type="entry name" value="Protein kinase-like (PK-like)"/>
    <property type="match status" value="1"/>
</dbReference>
<dbReference type="Gene3D" id="3.30.200.20">
    <property type="entry name" value="Phosphorylase Kinase, domain 1"/>
    <property type="match status" value="1"/>
</dbReference>
<accession>A0A2G2WYE2</accession>
<keyword evidence="5 6" id="KW-0067">ATP-binding</keyword>
<keyword evidence="4" id="KW-0418">Kinase</keyword>
<name>A0A2G2WYE2_CAPBA</name>
<dbReference type="FunFam" id="3.30.200.20:FF:000350">
    <property type="entry name" value="Cyclin-dependent kinase e-1"/>
    <property type="match status" value="1"/>
</dbReference>
<dbReference type="GO" id="GO:0004674">
    <property type="term" value="F:protein serine/threonine kinase activity"/>
    <property type="evidence" value="ECO:0007669"/>
    <property type="project" value="UniProtKB-KW"/>
</dbReference>
<proteinExistence type="predicted"/>
<dbReference type="GO" id="GO:0016592">
    <property type="term" value="C:mediator complex"/>
    <property type="evidence" value="ECO:0007669"/>
    <property type="project" value="TreeGrafter"/>
</dbReference>
<gene>
    <name evidence="8" type="ORF">CQW23_09989</name>
</gene>
<dbReference type="InterPro" id="IPR000719">
    <property type="entry name" value="Prot_kinase_dom"/>
</dbReference>
<organism evidence="8 9">
    <name type="scientific">Capsicum baccatum</name>
    <name type="common">Peruvian pepper</name>
    <dbReference type="NCBI Taxonomy" id="33114"/>
    <lineage>
        <taxon>Eukaryota</taxon>
        <taxon>Viridiplantae</taxon>
        <taxon>Streptophyta</taxon>
        <taxon>Embryophyta</taxon>
        <taxon>Tracheophyta</taxon>
        <taxon>Spermatophyta</taxon>
        <taxon>Magnoliopsida</taxon>
        <taxon>eudicotyledons</taxon>
        <taxon>Gunneridae</taxon>
        <taxon>Pentapetalae</taxon>
        <taxon>asterids</taxon>
        <taxon>lamiids</taxon>
        <taxon>Solanales</taxon>
        <taxon>Solanaceae</taxon>
        <taxon>Solanoideae</taxon>
        <taxon>Capsiceae</taxon>
        <taxon>Capsicum</taxon>
    </lineage>
</organism>
<dbReference type="Pfam" id="PF00069">
    <property type="entry name" value="Pkinase"/>
    <property type="match status" value="1"/>
</dbReference>
<sequence>MGDGNTNTNTSRGNSNSNRPEWLQQYDLIGKIGEGTYGLVFLAKIKANRSKSIAIKKFKQSKDGDGVSPTAIREIMLLREISHENVVKLVNVHINQTDMSLYLAFDYAEHDLYVMGEGEEHGVVKIADFGLARIYQAPLKSLAENGVLQFTVFNPSKSFTGAGAPLRSGAA</sequence>
<dbReference type="PROSITE" id="PS00107">
    <property type="entry name" value="PROTEIN_KINASE_ATP"/>
    <property type="match status" value="1"/>
</dbReference>
<evidence type="ECO:0000256" key="1">
    <source>
        <dbReference type="ARBA" id="ARBA00022527"/>
    </source>
</evidence>
<evidence type="ECO:0000256" key="4">
    <source>
        <dbReference type="ARBA" id="ARBA00022777"/>
    </source>
</evidence>
<keyword evidence="2" id="KW-0808">Transferase</keyword>
<protein>
    <recommendedName>
        <fullName evidence="7">Protein kinase domain-containing protein</fullName>
    </recommendedName>
</protein>
<evidence type="ECO:0000259" key="7">
    <source>
        <dbReference type="PROSITE" id="PS50011"/>
    </source>
</evidence>
<keyword evidence="1" id="KW-0723">Serine/threonine-protein kinase</keyword>
<dbReference type="InterPro" id="IPR050108">
    <property type="entry name" value="CDK"/>
</dbReference>
<reference evidence="9" key="2">
    <citation type="journal article" date="2017" name="J. Anim. Genet.">
        <title>Multiple reference genome sequences of hot pepper reveal the massive evolution of plant disease resistance genes by retroduplication.</title>
        <authorList>
            <person name="Kim S."/>
            <person name="Park J."/>
            <person name="Yeom S.-I."/>
            <person name="Kim Y.-M."/>
            <person name="Seo E."/>
            <person name="Kim K.-T."/>
            <person name="Kim M.-S."/>
            <person name="Lee J.M."/>
            <person name="Cheong K."/>
            <person name="Shin H.-S."/>
            <person name="Kim S.-B."/>
            <person name="Han K."/>
            <person name="Lee J."/>
            <person name="Park M."/>
            <person name="Lee H.-A."/>
            <person name="Lee H.-Y."/>
            <person name="Lee Y."/>
            <person name="Oh S."/>
            <person name="Lee J.H."/>
            <person name="Choi E."/>
            <person name="Choi E."/>
            <person name="Lee S.E."/>
            <person name="Jeon J."/>
            <person name="Kim H."/>
            <person name="Choi G."/>
            <person name="Song H."/>
            <person name="Lee J."/>
            <person name="Lee S.-C."/>
            <person name="Kwon J.-K."/>
            <person name="Lee H.-Y."/>
            <person name="Koo N."/>
            <person name="Hong Y."/>
            <person name="Kim R.W."/>
            <person name="Kang W.-H."/>
            <person name="Huh J.H."/>
            <person name="Kang B.-C."/>
            <person name="Yang T.-J."/>
            <person name="Lee Y.-H."/>
            <person name="Bennetzen J.L."/>
            <person name="Choi D."/>
        </authorList>
    </citation>
    <scope>NUCLEOTIDE SEQUENCE [LARGE SCALE GENOMIC DNA]</scope>
    <source>
        <strain evidence="9">cv. PBC81</strain>
    </source>
</reference>
<dbReference type="PROSITE" id="PS50011">
    <property type="entry name" value="PROTEIN_KINASE_DOM"/>
    <property type="match status" value="1"/>
</dbReference>
<dbReference type="STRING" id="33114.A0A2G2WYE2"/>
<dbReference type="AlphaFoldDB" id="A0A2G2WYE2"/>
<keyword evidence="9" id="KW-1185">Reference proteome</keyword>
<dbReference type="InterPro" id="IPR017441">
    <property type="entry name" value="Protein_kinase_ATP_BS"/>
</dbReference>
<evidence type="ECO:0000256" key="2">
    <source>
        <dbReference type="ARBA" id="ARBA00022679"/>
    </source>
</evidence>
<evidence type="ECO:0000256" key="3">
    <source>
        <dbReference type="ARBA" id="ARBA00022741"/>
    </source>
</evidence>
<evidence type="ECO:0000313" key="9">
    <source>
        <dbReference type="Proteomes" id="UP000224567"/>
    </source>
</evidence>
<evidence type="ECO:0000313" key="8">
    <source>
        <dbReference type="EMBL" id="PHT50242.1"/>
    </source>
</evidence>
<reference evidence="8 9" key="1">
    <citation type="journal article" date="2017" name="Genome Biol.">
        <title>New reference genome sequences of hot pepper reveal the massive evolution of plant disease-resistance genes by retroduplication.</title>
        <authorList>
            <person name="Kim S."/>
            <person name="Park J."/>
            <person name="Yeom S.I."/>
            <person name="Kim Y.M."/>
            <person name="Seo E."/>
            <person name="Kim K.T."/>
            <person name="Kim M.S."/>
            <person name="Lee J.M."/>
            <person name="Cheong K."/>
            <person name="Shin H.S."/>
            <person name="Kim S.B."/>
            <person name="Han K."/>
            <person name="Lee J."/>
            <person name="Park M."/>
            <person name="Lee H.A."/>
            <person name="Lee H.Y."/>
            <person name="Lee Y."/>
            <person name="Oh S."/>
            <person name="Lee J.H."/>
            <person name="Choi E."/>
            <person name="Choi E."/>
            <person name="Lee S.E."/>
            <person name="Jeon J."/>
            <person name="Kim H."/>
            <person name="Choi G."/>
            <person name="Song H."/>
            <person name="Lee J."/>
            <person name="Lee S.C."/>
            <person name="Kwon J.K."/>
            <person name="Lee H.Y."/>
            <person name="Koo N."/>
            <person name="Hong Y."/>
            <person name="Kim R.W."/>
            <person name="Kang W.H."/>
            <person name="Huh J.H."/>
            <person name="Kang B.C."/>
            <person name="Yang T.J."/>
            <person name="Lee Y.H."/>
            <person name="Bennetzen J.L."/>
            <person name="Choi D."/>
        </authorList>
    </citation>
    <scope>NUCLEOTIDE SEQUENCE [LARGE SCALE GENOMIC DNA]</scope>
    <source>
        <strain evidence="9">cv. PBC81</strain>
    </source>
</reference>
<dbReference type="EMBL" id="MLFT02000004">
    <property type="protein sequence ID" value="PHT50242.1"/>
    <property type="molecule type" value="Genomic_DNA"/>
</dbReference>
<dbReference type="PANTHER" id="PTHR24056:SF495">
    <property type="entry name" value="CYCLIN-DEPENDENT KINASE 8-RELATED"/>
    <property type="match status" value="1"/>
</dbReference>
<feature type="binding site" evidence="6">
    <location>
        <position position="57"/>
    </location>
    <ligand>
        <name>ATP</name>
        <dbReference type="ChEBI" id="CHEBI:30616"/>
    </ligand>
</feature>
<feature type="domain" description="Protein kinase" evidence="7">
    <location>
        <begin position="26"/>
        <end position="171"/>
    </location>
</feature>
<comment type="caution">
    <text evidence="8">The sequence shown here is derived from an EMBL/GenBank/DDBJ whole genome shotgun (WGS) entry which is preliminary data.</text>
</comment>
<evidence type="ECO:0000256" key="6">
    <source>
        <dbReference type="PROSITE-ProRule" id="PRU10141"/>
    </source>
</evidence>
<evidence type="ECO:0000256" key="5">
    <source>
        <dbReference type="ARBA" id="ARBA00022840"/>
    </source>
</evidence>